<evidence type="ECO:0000256" key="4">
    <source>
        <dbReference type="HAMAP-Rule" id="MF_00279"/>
    </source>
</evidence>
<gene>
    <name evidence="4" type="primary">pdxJ</name>
    <name evidence="6" type="ORF">AZI86_14450</name>
</gene>
<feature type="binding site" evidence="4">
    <location>
        <position position="55"/>
    </location>
    <ligand>
        <name>1-deoxy-D-xylulose 5-phosphate</name>
        <dbReference type="ChEBI" id="CHEBI:57792"/>
    </ligand>
</feature>
<dbReference type="PANTHER" id="PTHR30456">
    <property type="entry name" value="PYRIDOXINE 5'-PHOSPHATE SYNTHASE"/>
    <property type="match status" value="1"/>
</dbReference>
<feature type="binding site" evidence="4">
    <location>
        <position position="10"/>
    </location>
    <ligand>
        <name>3-amino-2-oxopropyl phosphate</name>
        <dbReference type="ChEBI" id="CHEBI:57279"/>
    </ligand>
</feature>
<feature type="active site" description="Proton acceptor" evidence="4">
    <location>
        <position position="75"/>
    </location>
</feature>
<dbReference type="NCBIfam" id="NF003627">
    <property type="entry name" value="PRK05265.1-5"/>
    <property type="match status" value="1"/>
</dbReference>
<dbReference type="InterPro" id="IPR036130">
    <property type="entry name" value="Pyridoxine-5'_phos_synth"/>
</dbReference>
<comment type="caution">
    <text evidence="6">The sequence shown here is derived from an EMBL/GenBank/DDBJ whole genome shotgun (WGS) entry which is preliminary data.</text>
</comment>
<feature type="active site" description="Proton acceptor" evidence="4">
    <location>
        <position position="48"/>
    </location>
</feature>
<feature type="site" description="Transition state stabilizer" evidence="4">
    <location>
        <position position="156"/>
    </location>
</feature>
<feature type="binding site" evidence="4">
    <location>
        <position position="21"/>
    </location>
    <ligand>
        <name>3-amino-2-oxopropyl phosphate</name>
        <dbReference type="ChEBI" id="CHEBI:57279"/>
    </ligand>
</feature>
<dbReference type="HAMAP" id="MF_00279">
    <property type="entry name" value="PdxJ"/>
    <property type="match status" value="1"/>
</dbReference>
<comment type="function">
    <text evidence="4">Catalyzes the complicated ring closure reaction between the two acyclic compounds 1-deoxy-D-xylulose-5-phosphate (DXP) and 3-amino-2-oxopropyl phosphate (1-amino-acetone-3-phosphate or AAP) to form pyridoxine 5'-phosphate (PNP) and inorganic phosphate.</text>
</comment>
<dbReference type="Gene3D" id="3.20.20.70">
    <property type="entry name" value="Aldolase class I"/>
    <property type="match status" value="1"/>
</dbReference>
<comment type="catalytic activity">
    <reaction evidence="4">
        <text>3-amino-2-oxopropyl phosphate + 1-deoxy-D-xylulose 5-phosphate = pyridoxine 5'-phosphate + phosphate + 2 H2O + H(+)</text>
        <dbReference type="Rhea" id="RHEA:15265"/>
        <dbReference type="ChEBI" id="CHEBI:15377"/>
        <dbReference type="ChEBI" id="CHEBI:15378"/>
        <dbReference type="ChEBI" id="CHEBI:43474"/>
        <dbReference type="ChEBI" id="CHEBI:57279"/>
        <dbReference type="ChEBI" id="CHEBI:57792"/>
        <dbReference type="ChEBI" id="CHEBI:58589"/>
        <dbReference type="EC" id="2.6.99.2"/>
    </reaction>
</comment>
<accession>A0A150WJZ3</accession>
<dbReference type="InterPro" id="IPR013785">
    <property type="entry name" value="Aldolase_TIM"/>
</dbReference>
<dbReference type="Pfam" id="PF03740">
    <property type="entry name" value="PdxJ"/>
    <property type="match status" value="1"/>
</dbReference>
<dbReference type="NCBIfam" id="NF003625">
    <property type="entry name" value="PRK05265.1-3"/>
    <property type="match status" value="1"/>
</dbReference>
<dbReference type="RefSeq" id="WP_061835958.1">
    <property type="nucleotide sequence ID" value="NZ_LUKE01000003.1"/>
</dbReference>
<keyword evidence="1 4" id="KW-0963">Cytoplasm</keyword>
<protein>
    <recommendedName>
        <fullName evidence="4 5">Pyridoxine 5'-phosphate synthase</fullName>
        <shortName evidence="4">PNP synthase</shortName>
        <ecNumber evidence="4 5">2.6.99.2</ecNumber>
    </recommendedName>
</protein>
<keyword evidence="2 4" id="KW-0808">Transferase</keyword>
<comment type="similarity">
    <text evidence="4">Belongs to the PNP synthase family.</text>
</comment>
<dbReference type="GO" id="GO:0008615">
    <property type="term" value="P:pyridoxine biosynthetic process"/>
    <property type="evidence" value="ECO:0007669"/>
    <property type="project" value="UniProtKB-UniRule"/>
</dbReference>
<evidence type="ECO:0000256" key="5">
    <source>
        <dbReference type="NCBIfam" id="TIGR00559"/>
    </source>
</evidence>
<dbReference type="EMBL" id="LUKE01000003">
    <property type="protein sequence ID" value="KYG64004.1"/>
    <property type="molecule type" value="Genomic_DNA"/>
</dbReference>
<dbReference type="EC" id="2.6.99.2" evidence="4 5"/>
<feature type="binding site" evidence="4">
    <location>
        <position position="105"/>
    </location>
    <ligand>
        <name>1-deoxy-D-xylulose 5-phosphate</name>
        <dbReference type="ChEBI" id="CHEBI:57792"/>
    </ligand>
</feature>
<comment type="subunit">
    <text evidence="4">Homooctamer; tetramer of dimers.</text>
</comment>
<comment type="subcellular location">
    <subcellularLocation>
        <location evidence="4">Cytoplasm</location>
    </subcellularLocation>
</comment>
<dbReference type="NCBIfam" id="TIGR00559">
    <property type="entry name" value="pdxJ"/>
    <property type="match status" value="1"/>
</dbReference>
<evidence type="ECO:0000256" key="1">
    <source>
        <dbReference type="ARBA" id="ARBA00022490"/>
    </source>
</evidence>
<feature type="binding site" evidence="4">
    <location>
        <position position="196"/>
    </location>
    <ligand>
        <name>3-amino-2-oxopropyl phosphate</name>
        <dbReference type="ChEBI" id="CHEBI:57279"/>
    </ligand>
</feature>
<dbReference type="InterPro" id="IPR004569">
    <property type="entry name" value="PyrdxlP_synth_PdxJ"/>
</dbReference>
<feature type="binding site" evidence="4">
    <location>
        <begin position="217"/>
        <end position="218"/>
    </location>
    <ligand>
        <name>3-amino-2-oxopropyl phosphate</name>
        <dbReference type="ChEBI" id="CHEBI:57279"/>
    </ligand>
</feature>
<dbReference type="AlphaFoldDB" id="A0A150WJZ3"/>
<evidence type="ECO:0000256" key="2">
    <source>
        <dbReference type="ARBA" id="ARBA00022679"/>
    </source>
</evidence>
<feature type="binding site" evidence="4">
    <location>
        <begin position="12"/>
        <end position="13"/>
    </location>
    <ligand>
        <name>1-deoxy-D-xylulose 5-phosphate</name>
        <dbReference type="ChEBI" id="CHEBI:57792"/>
    </ligand>
</feature>
<dbReference type="OrthoDB" id="5290461at2"/>
<sequence>MKHKIRLGVNVDHVATLRQVRGGTTSYPSVLDMVKRSVKGGAEQITIHLREDRRHIQLHDLKTLSKSCPVALNLEMAATSQMVSFAKKYRPDWVCFVPEKRAELTTEGGLDVKKGFKKMFPMVEKLQRIGIEISMFIEPSIEQVEASYEIGADAVEFHTGKWVHLKGAKKTKEWKRLVEAAEWAHYLGLNVHAGHGLDYAHSKLINKLPHLQEVNIGHSLVCYALEDGLEASVRKMRKILK</sequence>
<evidence type="ECO:0000313" key="6">
    <source>
        <dbReference type="EMBL" id="KYG64004.1"/>
    </source>
</evidence>
<name>A0A150WJZ3_BDEBC</name>
<dbReference type="SUPFAM" id="SSF63892">
    <property type="entry name" value="Pyridoxine 5'-phosphate synthase"/>
    <property type="match status" value="1"/>
</dbReference>
<dbReference type="UniPathway" id="UPA00244">
    <property type="reaction ID" value="UER00313"/>
</dbReference>
<evidence type="ECO:0000256" key="3">
    <source>
        <dbReference type="ARBA" id="ARBA00023096"/>
    </source>
</evidence>
<dbReference type="CDD" id="cd00003">
    <property type="entry name" value="PNPsynthase"/>
    <property type="match status" value="1"/>
</dbReference>
<evidence type="ECO:0000313" key="7">
    <source>
        <dbReference type="Proteomes" id="UP000075320"/>
    </source>
</evidence>
<dbReference type="GO" id="GO:0005829">
    <property type="term" value="C:cytosol"/>
    <property type="evidence" value="ECO:0007669"/>
    <property type="project" value="TreeGrafter"/>
</dbReference>
<dbReference type="PANTHER" id="PTHR30456:SF0">
    <property type="entry name" value="PYRIDOXINE 5'-PHOSPHATE SYNTHASE"/>
    <property type="match status" value="1"/>
</dbReference>
<proteinExistence type="inferred from homology"/>
<feature type="binding site" evidence="4">
    <location>
        <position position="50"/>
    </location>
    <ligand>
        <name>1-deoxy-D-xylulose 5-phosphate</name>
        <dbReference type="ChEBI" id="CHEBI:57792"/>
    </ligand>
</feature>
<keyword evidence="7" id="KW-1185">Reference proteome</keyword>
<keyword evidence="3 4" id="KW-0664">Pyridoxine biosynthesis</keyword>
<comment type="pathway">
    <text evidence="4">Cofactor biosynthesis; pyridoxine 5'-phosphate biosynthesis; pyridoxine 5'-phosphate from D-erythrose 4-phosphate: step 5/5.</text>
</comment>
<dbReference type="GO" id="GO:0033856">
    <property type="term" value="F:pyridoxine 5'-phosphate synthase activity"/>
    <property type="evidence" value="ECO:0007669"/>
    <property type="project" value="UniProtKB-UniRule"/>
</dbReference>
<dbReference type="Proteomes" id="UP000075320">
    <property type="component" value="Unassembled WGS sequence"/>
</dbReference>
<reference evidence="6 7" key="1">
    <citation type="submission" date="2016-03" db="EMBL/GenBank/DDBJ databases">
        <authorList>
            <person name="Ploux O."/>
        </authorList>
    </citation>
    <scope>NUCLEOTIDE SEQUENCE [LARGE SCALE GENOMIC DNA]</scope>
    <source>
        <strain evidence="6 7">R0</strain>
    </source>
</reference>
<organism evidence="6 7">
    <name type="scientific">Bdellovibrio bacteriovorus</name>
    <dbReference type="NCBI Taxonomy" id="959"/>
    <lineage>
        <taxon>Bacteria</taxon>
        <taxon>Pseudomonadati</taxon>
        <taxon>Bdellovibrionota</taxon>
        <taxon>Bdellovibrionia</taxon>
        <taxon>Bdellovibrionales</taxon>
        <taxon>Pseudobdellovibrionaceae</taxon>
        <taxon>Bdellovibrio</taxon>
    </lineage>
</organism>
<feature type="active site" description="Proton donor" evidence="4">
    <location>
        <position position="195"/>
    </location>
</feature>